<name>A0A9K3GHJ0_9EUKA</name>
<dbReference type="Proteomes" id="UP000265618">
    <property type="component" value="Unassembled WGS sequence"/>
</dbReference>
<evidence type="ECO:0000256" key="1">
    <source>
        <dbReference type="SAM" id="MobiDB-lite"/>
    </source>
</evidence>
<dbReference type="EMBL" id="BDIP01000853">
    <property type="protein sequence ID" value="GIQ82902.1"/>
    <property type="molecule type" value="Genomic_DNA"/>
</dbReference>
<feature type="region of interest" description="Disordered" evidence="1">
    <location>
        <begin position="197"/>
        <end position="243"/>
    </location>
</feature>
<sequence>MNQSGLLTVLADTEQYMAPESEYRVRTGNKRLRGVAATGDPSTVAKRHASPLRTSTHMLNAGLLAEVRQSPRSKKEEKVRGHVMSDLSASLSSCMKQRGELTVQIVKLTERLAESEAVTQQERVEREAVQTAKAQVEAAKAEVEKSLSAALLRSEQLTVSLTEAQRLRDQAVSECEQQRQGMRAKSAEIQAEVEAAVGKERERHEADLEREREAQLAERAAEREADVKEREREKAEQNEMLAELERDMVNMQTEAAEMKEKVLSLEAKETAAKERERVALQRLEEAK</sequence>
<comment type="caution">
    <text evidence="2">The sequence shown here is derived from an EMBL/GenBank/DDBJ whole genome shotgun (WGS) entry which is preliminary data.</text>
</comment>
<keyword evidence="3" id="KW-1185">Reference proteome</keyword>
<accession>A0A9K3GHJ0</accession>
<feature type="non-terminal residue" evidence="2">
    <location>
        <position position="287"/>
    </location>
</feature>
<evidence type="ECO:0000313" key="2">
    <source>
        <dbReference type="EMBL" id="GIQ82902.1"/>
    </source>
</evidence>
<gene>
    <name evidence="2" type="ORF">KIPB_004126</name>
</gene>
<proteinExistence type="predicted"/>
<evidence type="ECO:0000313" key="3">
    <source>
        <dbReference type="Proteomes" id="UP000265618"/>
    </source>
</evidence>
<protein>
    <submittedName>
        <fullName evidence="2">Uncharacterized protein</fullName>
    </submittedName>
</protein>
<reference evidence="2 3" key="1">
    <citation type="journal article" date="2018" name="PLoS ONE">
        <title>The draft genome of Kipferlia bialata reveals reductive genome evolution in fornicate parasites.</title>
        <authorList>
            <person name="Tanifuji G."/>
            <person name="Takabayashi S."/>
            <person name="Kume K."/>
            <person name="Takagi M."/>
            <person name="Nakayama T."/>
            <person name="Kamikawa R."/>
            <person name="Inagaki Y."/>
            <person name="Hashimoto T."/>
        </authorList>
    </citation>
    <scope>NUCLEOTIDE SEQUENCE [LARGE SCALE GENOMIC DNA]</scope>
    <source>
        <strain evidence="2">NY0173</strain>
    </source>
</reference>
<organism evidence="2 3">
    <name type="scientific">Kipferlia bialata</name>
    <dbReference type="NCBI Taxonomy" id="797122"/>
    <lineage>
        <taxon>Eukaryota</taxon>
        <taxon>Metamonada</taxon>
        <taxon>Carpediemonas-like organisms</taxon>
        <taxon>Kipferlia</taxon>
    </lineage>
</organism>
<dbReference type="AlphaFoldDB" id="A0A9K3GHJ0"/>